<organism evidence="3 4">
    <name type="scientific">Basilea psittacipulmonis DSM 24701</name>
    <dbReference type="NCBI Taxonomy" id="1072685"/>
    <lineage>
        <taxon>Bacteria</taxon>
        <taxon>Pseudomonadati</taxon>
        <taxon>Pseudomonadota</taxon>
        <taxon>Betaproteobacteria</taxon>
        <taxon>Burkholderiales</taxon>
        <taxon>Alcaligenaceae</taxon>
        <taxon>Basilea</taxon>
    </lineage>
</organism>
<dbReference type="STRING" id="1072685.IX83_03415"/>
<dbReference type="OrthoDB" id="9808689at2"/>
<feature type="domain" description="ABC-type transport auxiliary lipoprotein component" evidence="2">
    <location>
        <begin position="28"/>
        <end position="185"/>
    </location>
</feature>
<dbReference type="PROSITE" id="PS51257">
    <property type="entry name" value="PROKAR_LIPOPROTEIN"/>
    <property type="match status" value="1"/>
</dbReference>
<evidence type="ECO:0000256" key="1">
    <source>
        <dbReference type="SAM" id="SignalP"/>
    </source>
</evidence>
<evidence type="ECO:0000313" key="4">
    <source>
        <dbReference type="Proteomes" id="UP000028945"/>
    </source>
</evidence>
<evidence type="ECO:0000313" key="3">
    <source>
        <dbReference type="EMBL" id="AIL32481.1"/>
    </source>
</evidence>
<feature type="chain" id="PRO_5001717489" description="ABC-type transport auxiliary lipoprotein component domain-containing protein" evidence="1">
    <location>
        <begin position="21"/>
        <end position="192"/>
    </location>
</feature>
<dbReference type="Proteomes" id="UP000028945">
    <property type="component" value="Chromosome"/>
</dbReference>
<reference evidence="3 4" key="1">
    <citation type="journal article" date="2014" name="BMC Genomics">
        <title>A genomic perspective on a new bacterial genus and species from the Alcaligenaceae family, Basilea psittacipulmonis.</title>
        <authorList>
            <person name="Whiteson K.L."/>
            <person name="Hernandez D."/>
            <person name="Lazarevic V."/>
            <person name="Gaia N."/>
            <person name="Farinelli L."/>
            <person name="Francois P."/>
            <person name="Pilo P."/>
            <person name="Frey J."/>
            <person name="Schrenzel J."/>
        </authorList>
    </citation>
    <scope>NUCLEOTIDE SEQUENCE [LARGE SCALE GENOMIC DNA]</scope>
    <source>
        <strain evidence="3 4">DSM 24701</strain>
    </source>
</reference>
<dbReference type="AlphaFoldDB" id="A0A077DE91"/>
<dbReference type="Pfam" id="PF03886">
    <property type="entry name" value="ABC_trans_aux"/>
    <property type="match status" value="1"/>
</dbReference>
<dbReference type="EMBL" id="CP009238">
    <property type="protein sequence ID" value="AIL32481.1"/>
    <property type="molecule type" value="Genomic_DNA"/>
</dbReference>
<dbReference type="eggNOG" id="COG3218">
    <property type="taxonomic scope" value="Bacteria"/>
</dbReference>
<sequence>MIKKVSLLTCLMLSACSLYDKLPAASVYDLSKTVYATKEVKTYHPYSLIINRPNMSKFLDSNNIIVQKDTQMMVLADGKWADSAADLIQDTVIQQLEQAKRWKAVLKASDLVYGEYNLQIQLSDFSAHLDDKAFVLTGMATLIDGKRNLPIKQTSFNFSVPFKEAQTIEMVQAAKVSVAQLSQFIIAWLEDK</sequence>
<evidence type="ECO:0000259" key="2">
    <source>
        <dbReference type="Pfam" id="PF03886"/>
    </source>
</evidence>
<name>A0A077DE91_9BURK</name>
<accession>A0A077DE91</accession>
<feature type="signal peptide" evidence="1">
    <location>
        <begin position="1"/>
        <end position="20"/>
    </location>
</feature>
<dbReference type="RefSeq" id="WP_038499160.1">
    <property type="nucleotide sequence ID" value="NZ_AFWK01000019.1"/>
</dbReference>
<proteinExistence type="predicted"/>
<keyword evidence="4" id="KW-1185">Reference proteome</keyword>
<dbReference type="Gene3D" id="3.40.50.10610">
    <property type="entry name" value="ABC-type transport auxiliary lipoprotein component"/>
    <property type="match status" value="1"/>
</dbReference>
<dbReference type="InterPro" id="IPR005586">
    <property type="entry name" value="ABC_trans_aux"/>
</dbReference>
<gene>
    <name evidence="3" type="ORF">IX83_03415</name>
</gene>
<dbReference type="HOGENOM" id="CLU_1412745_0_0_4"/>
<dbReference type="KEGG" id="bpsi:IX83_03415"/>
<dbReference type="SUPFAM" id="SSF159594">
    <property type="entry name" value="XCC0632-like"/>
    <property type="match status" value="1"/>
</dbReference>
<protein>
    <recommendedName>
        <fullName evidence="2">ABC-type transport auxiliary lipoprotein component domain-containing protein</fullName>
    </recommendedName>
</protein>
<keyword evidence="1" id="KW-0732">Signal</keyword>